<reference evidence="1 2" key="1">
    <citation type="submission" date="2016-10" db="EMBL/GenBank/DDBJ databases">
        <authorList>
            <person name="de Groot N.N."/>
        </authorList>
    </citation>
    <scope>NUCLEOTIDE SEQUENCE [LARGE SCALE GENOMIC DNA]</scope>
    <source>
        <strain evidence="1 2">CGMCC 1.9156</strain>
    </source>
</reference>
<organism evidence="1 2">
    <name type="scientific">Sunxiuqinia elliptica</name>
    <dbReference type="NCBI Taxonomy" id="655355"/>
    <lineage>
        <taxon>Bacteria</taxon>
        <taxon>Pseudomonadati</taxon>
        <taxon>Bacteroidota</taxon>
        <taxon>Bacteroidia</taxon>
        <taxon>Marinilabiliales</taxon>
        <taxon>Prolixibacteraceae</taxon>
        <taxon>Sunxiuqinia</taxon>
    </lineage>
</organism>
<dbReference type="AlphaFoldDB" id="A0A1I2CS55"/>
<dbReference type="STRING" id="655355.SAMN05216283_101816"/>
<proteinExistence type="predicted"/>
<gene>
    <name evidence="1" type="ORF">SAMN05216283_101816</name>
</gene>
<keyword evidence="2" id="KW-1185">Reference proteome</keyword>
<sequence length="79" mass="9043">MLSLKVVTGSIVKLFDEDIRDYIEDFSQGAFIPGSFYRSMEEGKAAFLRNEEVMTGKKVSTTLLNVAIEKEKAYWENKE</sequence>
<protein>
    <submittedName>
        <fullName evidence="1">Uncharacterized protein</fullName>
    </submittedName>
</protein>
<name>A0A1I2CS55_9BACT</name>
<dbReference type="Proteomes" id="UP000198964">
    <property type="component" value="Unassembled WGS sequence"/>
</dbReference>
<dbReference type="EMBL" id="FONW01000001">
    <property type="protein sequence ID" value="SFE71197.1"/>
    <property type="molecule type" value="Genomic_DNA"/>
</dbReference>
<evidence type="ECO:0000313" key="2">
    <source>
        <dbReference type="Proteomes" id="UP000198964"/>
    </source>
</evidence>
<evidence type="ECO:0000313" key="1">
    <source>
        <dbReference type="EMBL" id="SFE71197.1"/>
    </source>
</evidence>
<accession>A0A1I2CS55</accession>